<dbReference type="PANTHER" id="PTHR24302:SF15">
    <property type="entry name" value="FATTY-ACID PEROXYGENASE"/>
    <property type="match status" value="1"/>
</dbReference>
<evidence type="ECO:0000256" key="2">
    <source>
        <dbReference type="ARBA" id="ARBA00022617"/>
    </source>
</evidence>
<evidence type="ECO:0000256" key="5">
    <source>
        <dbReference type="ARBA" id="ARBA00023004"/>
    </source>
</evidence>
<dbReference type="GO" id="GO:0016705">
    <property type="term" value="F:oxidoreductase activity, acting on paired donors, with incorporation or reduction of molecular oxygen"/>
    <property type="evidence" value="ECO:0007669"/>
    <property type="project" value="InterPro"/>
</dbReference>
<gene>
    <name evidence="7" type="ORF">E4U82_11075</name>
</gene>
<keyword evidence="8" id="KW-1185">Reference proteome</keyword>
<dbReference type="PANTHER" id="PTHR24302">
    <property type="entry name" value="CYTOCHROME P450 FAMILY 3"/>
    <property type="match status" value="1"/>
</dbReference>
<dbReference type="GO" id="GO:0005506">
    <property type="term" value="F:iron ion binding"/>
    <property type="evidence" value="ECO:0007669"/>
    <property type="project" value="InterPro"/>
</dbReference>
<dbReference type="GO" id="GO:0004497">
    <property type="term" value="F:monooxygenase activity"/>
    <property type="evidence" value="ECO:0007669"/>
    <property type="project" value="InterPro"/>
</dbReference>
<sequence length="420" mass="48665">MKGVAPVAIPRENVLDNTLTLLREGYHYIPGRRRHFKSDIFQTRLLGQKVICIGGKEAAEVFYDEDKFTRIGAIPNRMKESLFGKNGVHVLEGNAHSHRKTMFMSLMTSERLSELTALTEKQWEVAIADWQQKRRVILFPEAEKIMCRIACEWAGVPLWANELSQRTRDLSAMIDAFGAIGPRHWQGRIARNRSERWIRRIIAQVRSGELKPREETALYTFAWHRDLQDRLLDLQTAAVELLNIVRPIVAVGRFVTFGALAINDFPETKEKLRVGDDDYIRMFVQEVRRYYPFGPFLGAKVRSNFKWTGHQFKKGTLVLLDIYGTNHDPDLWDKPDEFRPERFDEWEGSPFDFIPQGGGYDMGHRCPGEWITIDIMKVSLAFLANRIDYNVPKQNLDYSMVRMPSIPKSRFIMRDVAISS</sequence>
<evidence type="ECO:0000313" key="8">
    <source>
        <dbReference type="Proteomes" id="UP000298484"/>
    </source>
</evidence>
<feature type="binding site" description="axial binding residue" evidence="6">
    <location>
        <position position="366"/>
    </location>
    <ligand>
        <name>heme</name>
        <dbReference type="ChEBI" id="CHEBI:30413"/>
    </ligand>
    <ligandPart>
        <name>Fe</name>
        <dbReference type="ChEBI" id="CHEBI:18248"/>
    </ligandPart>
</feature>
<comment type="cofactor">
    <cofactor evidence="6">
        <name>heme</name>
        <dbReference type="ChEBI" id="CHEBI:30413"/>
    </cofactor>
</comment>
<keyword evidence="2 6" id="KW-0349">Heme</keyword>
<evidence type="ECO:0000256" key="6">
    <source>
        <dbReference type="PIRSR" id="PIRSR602401-1"/>
    </source>
</evidence>
<dbReference type="Pfam" id="PF00067">
    <property type="entry name" value="p450"/>
    <property type="match status" value="1"/>
</dbReference>
<organism evidence="7 8">
    <name type="scientific">Lentibacillus salicampi</name>
    <dbReference type="NCBI Taxonomy" id="175306"/>
    <lineage>
        <taxon>Bacteria</taxon>
        <taxon>Bacillati</taxon>
        <taxon>Bacillota</taxon>
        <taxon>Bacilli</taxon>
        <taxon>Bacillales</taxon>
        <taxon>Bacillaceae</taxon>
        <taxon>Lentibacillus</taxon>
    </lineage>
</organism>
<accession>A0A4Y9A9Z9</accession>
<dbReference type="Gene3D" id="1.10.630.10">
    <property type="entry name" value="Cytochrome P450"/>
    <property type="match status" value="1"/>
</dbReference>
<dbReference type="Proteomes" id="UP000298484">
    <property type="component" value="Unassembled WGS sequence"/>
</dbReference>
<keyword evidence="4" id="KW-0560">Oxidoreductase</keyword>
<dbReference type="AlphaFoldDB" id="A0A4Y9A9Z9"/>
<evidence type="ECO:0000256" key="1">
    <source>
        <dbReference type="ARBA" id="ARBA00010617"/>
    </source>
</evidence>
<keyword evidence="5 6" id="KW-0408">Iron</keyword>
<evidence type="ECO:0000256" key="4">
    <source>
        <dbReference type="ARBA" id="ARBA00023002"/>
    </source>
</evidence>
<evidence type="ECO:0000313" key="7">
    <source>
        <dbReference type="EMBL" id="TFJ92709.1"/>
    </source>
</evidence>
<dbReference type="InterPro" id="IPR001128">
    <property type="entry name" value="Cyt_P450"/>
</dbReference>
<reference evidence="7 8" key="1">
    <citation type="submission" date="2019-03" db="EMBL/GenBank/DDBJ databases">
        <title>Genome sequence of Lentibacillus salicampi ATCC BAA-719.</title>
        <authorList>
            <person name="Maclea K.S."/>
            <person name="Simoes Junior M."/>
        </authorList>
    </citation>
    <scope>NUCLEOTIDE SEQUENCE [LARGE SCALE GENOMIC DNA]</scope>
    <source>
        <strain evidence="7 8">ATCC BAA-719</strain>
    </source>
</reference>
<dbReference type="InterPro" id="IPR050705">
    <property type="entry name" value="Cytochrome_P450_3A"/>
</dbReference>
<dbReference type="OrthoDB" id="9764248at2"/>
<dbReference type="GO" id="GO:0020037">
    <property type="term" value="F:heme binding"/>
    <property type="evidence" value="ECO:0007669"/>
    <property type="project" value="InterPro"/>
</dbReference>
<name>A0A4Y9A9Z9_9BACI</name>
<dbReference type="SUPFAM" id="SSF48264">
    <property type="entry name" value="Cytochrome P450"/>
    <property type="match status" value="1"/>
</dbReference>
<dbReference type="EMBL" id="SRHY01000017">
    <property type="protein sequence ID" value="TFJ92709.1"/>
    <property type="molecule type" value="Genomic_DNA"/>
</dbReference>
<comment type="caution">
    <text evidence="7">The sequence shown here is derived from an EMBL/GenBank/DDBJ whole genome shotgun (WGS) entry which is preliminary data.</text>
</comment>
<evidence type="ECO:0000256" key="3">
    <source>
        <dbReference type="ARBA" id="ARBA00022723"/>
    </source>
</evidence>
<dbReference type="CDD" id="cd11067">
    <property type="entry name" value="CYP152"/>
    <property type="match status" value="1"/>
</dbReference>
<dbReference type="PRINTS" id="PR00463">
    <property type="entry name" value="EP450I"/>
</dbReference>
<protein>
    <submittedName>
        <fullName evidence="7">Cytochrome P450</fullName>
    </submittedName>
</protein>
<comment type="similarity">
    <text evidence="1">Belongs to the cytochrome P450 family.</text>
</comment>
<dbReference type="InterPro" id="IPR002401">
    <property type="entry name" value="Cyt_P450_E_grp-I"/>
</dbReference>
<keyword evidence="3 6" id="KW-0479">Metal-binding</keyword>
<dbReference type="InterPro" id="IPR036396">
    <property type="entry name" value="Cyt_P450_sf"/>
</dbReference>
<proteinExistence type="inferred from homology"/>